<dbReference type="RefSeq" id="WP_148696557.1">
    <property type="nucleotide sequence ID" value="NZ_CP017834.1"/>
</dbReference>
<accession>A0A1L4CY23</accession>
<sequence>MAKDLVYTIYSHSDADGGIAAALFSKFIYDKYAKYGWNTDIQPVNHVSVQGEWSLREIKWPCAILDFTLHPSLLSNRFFTSKPFLEKQLGQAKKVPDCYWIDHHPTGSSFPFLTENNSAEFIPNVITKWDTNAISTPGLLRTHHHELGFPAKFIKEYEEFIDLAEIIDGALYVSCEAAHDFSSHAVKLQTLFSPGHSAIDKSALYKKLVRQIAKSASVENLFDSDFLYRAIINHEEQNFNKQLRAYKKVTKLEGKVAYANFVGSHYFSGMGRFLPYMLFENANYALHIFPGMNKTSYSLSCGINPWYKPKDSSKHLGNYFAKNFSGGGHAFVAGGKVNEEELVKIEKLLEFLNE</sequence>
<gene>
    <name evidence="1" type="ORF">AXG55_02500</name>
</gene>
<dbReference type="EMBL" id="CP017834">
    <property type="protein sequence ID" value="APJ02848.1"/>
    <property type="molecule type" value="Genomic_DNA"/>
</dbReference>
<evidence type="ECO:0000313" key="1">
    <source>
        <dbReference type="EMBL" id="APJ02848.1"/>
    </source>
</evidence>
<dbReference type="InterPro" id="IPR038763">
    <property type="entry name" value="DHH_sf"/>
</dbReference>
<dbReference type="Proteomes" id="UP000184731">
    <property type="component" value="Chromosome"/>
</dbReference>
<dbReference type="STRING" id="1915309.AXG55_02500"/>
<proteinExistence type="predicted"/>
<dbReference type="KEGG" id="saqi:AXG55_02500"/>
<keyword evidence="2" id="KW-1185">Reference proteome</keyword>
<organism evidence="1 2">
    <name type="scientific">Silvanigrella aquatica</name>
    <dbReference type="NCBI Taxonomy" id="1915309"/>
    <lineage>
        <taxon>Bacteria</taxon>
        <taxon>Pseudomonadati</taxon>
        <taxon>Bdellovibrionota</taxon>
        <taxon>Oligoflexia</taxon>
        <taxon>Silvanigrellales</taxon>
        <taxon>Silvanigrellaceae</taxon>
        <taxon>Silvanigrella</taxon>
    </lineage>
</organism>
<dbReference type="OrthoDB" id="5289384at2"/>
<protein>
    <recommendedName>
        <fullName evidence="3">DHHA1 domain-containing protein</fullName>
    </recommendedName>
</protein>
<reference evidence="1 2" key="1">
    <citation type="submission" date="2016-10" db="EMBL/GenBank/DDBJ databases">
        <title>Silvanigrella aquatica sp. nov., isolated from a freshwater lake located in the Black Forest, Germany, description of Silvanigrellaceae fam. nov., Silvanigrellales ord. nov., reclassification of the order Bdellovibrionales in the class Oligoflexia, reclassification of the families Bacteriovoracaceae and Halobacteriovoraceae in the new order Bacteriovoracales ord. nov., and reclassification of the family Pseudobacteriovoracaceae in the order Oligoflexiales.</title>
        <authorList>
            <person name="Hahn M.W."/>
            <person name="Schmidt J."/>
            <person name="Koll U."/>
            <person name="Rohde M."/>
            <person name="Verbag S."/>
            <person name="Pitt A."/>
            <person name="Nakai R."/>
            <person name="Naganuma T."/>
            <person name="Lang E."/>
        </authorList>
    </citation>
    <scope>NUCLEOTIDE SEQUENCE [LARGE SCALE GENOMIC DNA]</scope>
    <source>
        <strain evidence="1 2">MWH-Nonnen-W8red</strain>
    </source>
</reference>
<evidence type="ECO:0000313" key="2">
    <source>
        <dbReference type="Proteomes" id="UP000184731"/>
    </source>
</evidence>
<dbReference type="SUPFAM" id="SSF64182">
    <property type="entry name" value="DHH phosphoesterases"/>
    <property type="match status" value="1"/>
</dbReference>
<dbReference type="AlphaFoldDB" id="A0A1L4CY23"/>
<name>A0A1L4CY23_9BACT</name>
<evidence type="ECO:0008006" key="3">
    <source>
        <dbReference type="Google" id="ProtNLM"/>
    </source>
</evidence>